<evidence type="ECO:0000313" key="1">
    <source>
        <dbReference type="EMBL" id="QGP92282.1"/>
    </source>
</evidence>
<dbReference type="SUPFAM" id="SSF54285">
    <property type="entry name" value="MoaD/ThiS"/>
    <property type="match status" value="1"/>
</dbReference>
<sequence>MKVHVNFYGFLQAAAGTMKVILDLEAPANLVALWQQLAVRYPQLDGKDPAAILAVSLNGRRLGPEQWDDIYLRDGDQVDIFSIMSGG</sequence>
<dbReference type="CDD" id="cd17040">
    <property type="entry name" value="Ubl_MoaD_like"/>
    <property type="match status" value="1"/>
</dbReference>
<protein>
    <submittedName>
        <fullName evidence="1">ThiS family protein</fullName>
    </submittedName>
</protein>
<accession>A0A6I5ZQN2</accession>
<dbReference type="InterPro" id="IPR016155">
    <property type="entry name" value="Mopterin_synth/thiamin_S_b"/>
</dbReference>
<gene>
    <name evidence="1" type="ORF">MGLY_16540</name>
</gene>
<dbReference type="InterPro" id="IPR003749">
    <property type="entry name" value="ThiS/MoaD-like"/>
</dbReference>
<organism evidence="1 2">
    <name type="scientific">Neomoorella glycerini</name>
    <dbReference type="NCBI Taxonomy" id="55779"/>
    <lineage>
        <taxon>Bacteria</taxon>
        <taxon>Bacillati</taxon>
        <taxon>Bacillota</taxon>
        <taxon>Clostridia</taxon>
        <taxon>Neomoorellales</taxon>
        <taxon>Neomoorellaceae</taxon>
        <taxon>Neomoorella</taxon>
    </lineage>
</organism>
<dbReference type="Pfam" id="PF02597">
    <property type="entry name" value="ThiS"/>
    <property type="match status" value="1"/>
</dbReference>
<dbReference type="RefSeq" id="WP_170290976.1">
    <property type="nucleotide sequence ID" value="NZ_CP046244.1"/>
</dbReference>
<evidence type="ECO:0000313" key="2">
    <source>
        <dbReference type="Proteomes" id="UP000425916"/>
    </source>
</evidence>
<dbReference type="Proteomes" id="UP000425916">
    <property type="component" value="Chromosome"/>
</dbReference>
<dbReference type="EMBL" id="CP046244">
    <property type="protein sequence ID" value="QGP92282.1"/>
    <property type="molecule type" value="Genomic_DNA"/>
</dbReference>
<keyword evidence="2" id="KW-1185">Reference proteome</keyword>
<dbReference type="Gene3D" id="3.10.20.30">
    <property type="match status" value="1"/>
</dbReference>
<dbReference type="AlphaFoldDB" id="A0A6I5ZQN2"/>
<dbReference type="InterPro" id="IPR012675">
    <property type="entry name" value="Beta-grasp_dom_sf"/>
</dbReference>
<reference evidence="1 2" key="1">
    <citation type="submission" date="2019-11" db="EMBL/GenBank/DDBJ databases">
        <title>Genome sequence of Moorella glycerini DSM11254.</title>
        <authorList>
            <person name="Poehlein A."/>
            <person name="Boeer T."/>
            <person name="Daniel R."/>
        </authorList>
    </citation>
    <scope>NUCLEOTIDE SEQUENCE [LARGE SCALE GENOMIC DNA]</scope>
    <source>
        <strain evidence="1 2">DSM 11254</strain>
    </source>
</reference>
<proteinExistence type="predicted"/>
<name>A0A6I5ZQN2_9FIRM</name>